<comment type="subcellular location">
    <subcellularLocation>
        <location evidence="1">Nucleus</location>
    </subcellularLocation>
</comment>
<dbReference type="GO" id="GO:0005634">
    <property type="term" value="C:nucleus"/>
    <property type="evidence" value="ECO:0007669"/>
    <property type="project" value="UniProtKB-SubCell"/>
</dbReference>
<keyword evidence="6" id="KW-0805">Transcription regulation</keyword>
<evidence type="ECO:0000256" key="2">
    <source>
        <dbReference type="ARBA" id="ARBA00011738"/>
    </source>
</evidence>
<sequence length="753" mass="84843">MTSPTQQLRPATCCKGVGRPPRRAHPSGSSAKSVNASSDVGLPVPAPIDSFRLTLSLCARVIDRLQFRLAGLHHPDARRPLLRAPDAPAPPPPRAARPISSHAWLRRTNNQQGQCKCKQTRSKASKMPKKSDVWKHFTRLTLDHGNLLHQARCNSCPDGKVLETKDGTTNMWRHFNKFHNQEVAAAGAARTPQPQLPAPPCAPSRHAGSPGRKPVLGDEHASADLARMIALRGYDASFVEDSYFRSFVQSLDPEFEVPSRVAIEEMCDDIFDDARRELKSKLRRAPGRVSLALGKAKTIEAGEVMYIACHLIDDQWNLHKFVLDAFLVQGAKRDYTVGPVLGVHVFDDDHPFDDIFHVIYELDDRLSMVAYDITDRDFPPGLKNYIDEDINSDANKLSCTTTTYVDTVLHSIARCLLPDVSEFTVDMFTEMTKLTRQERLQLLSKLDLDLELAFDKSWCATYSSLQVLRKRGSTDQLVGAELCEKPLCKVWEQVYSSIQTISASTFPTSNLCLAELFKLREILHSELPQFSGDDADVQDRNDYYYFDKEVNALRETSGTLDKAIQDSYLIWSVPLALDPRYKLGYIELSFERAFGSEATKYITEVNNKINKLYADYIKEYGTITDADHSDGANATVATTSVHPLEQAWKERRRSQEVMAAQVNPETQTELSRYLQDPFAPEDFHVLNWWKENRGRYPMVARMARDALAMPTCSKLSSDQLAQVRSILRGYSKKLYRHMTFSSSSPSEGGDMIQ</sequence>
<dbReference type="GO" id="GO:0009791">
    <property type="term" value="P:post-embryonic development"/>
    <property type="evidence" value="ECO:0007669"/>
    <property type="project" value="UniProtKB-ARBA"/>
</dbReference>
<gene>
    <name evidence="13" type="ORF">PVAP13_6KG175140</name>
</gene>
<evidence type="ECO:0000256" key="9">
    <source>
        <dbReference type="ARBA" id="ARBA00023242"/>
    </source>
</evidence>
<dbReference type="InterPro" id="IPR012337">
    <property type="entry name" value="RNaseH-like_sf"/>
</dbReference>
<accession>A0A8T0R8P7</accession>
<keyword evidence="8" id="KW-0804">Transcription</keyword>
<evidence type="ECO:0000259" key="12">
    <source>
        <dbReference type="PROSITE" id="PS50808"/>
    </source>
</evidence>
<reference evidence="13" key="1">
    <citation type="submission" date="2020-05" db="EMBL/GenBank/DDBJ databases">
        <title>WGS assembly of Panicum virgatum.</title>
        <authorList>
            <person name="Lovell J.T."/>
            <person name="Jenkins J."/>
            <person name="Shu S."/>
            <person name="Juenger T.E."/>
            <person name="Schmutz J."/>
        </authorList>
    </citation>
    <scope>NUCLEOTIDE SEQUENCE</scope>
    <source>
        <strain evidence="13">AP13</strain>
    </source>
</reference>
<feature type="domain" description="BED-type" evidence="12">
    <location>
        <begin position="128"/>
        <end position="186"/>
    </location>
</feature>
<dbReference type="InterPro" id="IPR003656">
    <property type="entry name" value="Znf_BED"/>
</dbReference>
<dbReference type="Pfam" id="PF02892">
    <property type="entry name" value="zf-BED"/>
    <property type="match status" value="1"/>
</dbReference>
<dbReference type="InterPro" id="IPR036236">
    <property type="entry name" value="Znf_C2H2_sf"/>
</dbReference>
<keyword evidence="3" id="KW-0479">Metal-binding</keyword>
<evidence type="ECO:0000256" key="1">
    <source>
        <dbReference type="ARBA" id="ARBA00004123"/>
    </source>
</evidence>
<feature type="compositionally biased region" description="Low complexity" evidence="11">
    <location>
        <begin position="27"/>
        <end position="38"/>
    </location>
</feature>
<evidence type="ECO:0000256" key="7">
    <source>
        <dbReference type="ARBA" id="ARBA00023125"/>
    </source>
</evidence>
<proteinExistence type="predicted"/>
<dbReference type="InterPro" id="IPR052035">
    <property type="entry name" value="ZnF_BED_domain_contain"/>
</dbReference>
<keyword evidence="4 10" id="KW-0863">Zinc-finger</keyword>
<name>A0A8T0R8P7_PANVG</name>
<evidence type="ECO:0000256" key="10">
    <source>
        <dbReference type="PROSITE-ProRule" id="PRU00027"/>
    </source>
</evidence>
<feature type="region of interest" description="Disordered" evidence="11">
    <location>
        <begin position="187"/>
        <end position="216"/>
    </location>
</feature>
<dbReference type="InterPro" id="IPR025525">
    <property type="entry name" value="hAT-like_transposase_RNase-H"/>
</dbReference>
<organism evidence="13 14">
    <name type="scientific">Panicum virgatum</name>
    <name type="common">Blackwell switchgrass</name>
    <dbReference type="NCBI Taxonomy" id="38727"/>
    <lineage>
        <taxon>Eukaryota</taxon>
        <taxon>Viridiplantae</taxon>
        <taxon>Streptophyta</taxon>
        <taxon>Embryophyta</taxon>
        <taxon>Tracheophyta</taxon>
        <taxon>Spermatophyta</taxon>
        <taxon>Magnoliopsida</taxon>
        <taxon>Liliopsida</taxon>
        <taxon>Poales</taxon>
        <taxon>Poaceae</taxon>
        <taxon>PACMAD clade</taxon>
        <taxon>Panicoideae</taxon>
        <taxon>Panicodae</taxon>
        <taxon>Paniceae</taxon>
        <taxon>Panicinae</taxon>
        <taxon>Panicum</taxon>
        <taxon>Panicum sect. Hiantes</taxon>
    </lineage>
</organism>
<dbReference type="Pfam" id="PF05699">
    <property type="entry name" value="Dimer_Tnp_hAT"/>
    <property type="match status" value="1"/>
</dbReference>
<dbReference type="EMBL" id="CM029047">
    <property type="protein sequence ID" value="KAG2581289.1"/>
    <property type="molecule type" value="Genomic_DNA"/>
</dbReference>
<feature type="region of interest" description="Disordered" evidence="11">
    <location>
        <begin position="1"/>
        <end position="40"/>
    </location>
</feature>
<dbReference type="PANTHER" id="PTHR46481:SF10">
    <property type="entry name" value="ZINC FINGER BED DOMAIN-CONTAINING PROTEIN 39"/>
    <property type="match status" value="1"/>
</dbReference>
<dbReference type="SMART" id="SM00614">
    <property type="entry name" value="ZnF_BED"/>
    <property type="match status" value="1"/>
</dbReference>
<dbReference type="PANTHER" id="PTHR46481">
    <property type="entry name" value="ZINC FINGER BED DOMAIN-CONTAINING PROTEIN 4"/>
    <property type="match status" value="1"/>
</dbReference>
<evidence type="ECO:0000313" key="14">
    <source>
        <dbReference type="Proteomes" id="UP000823388"/>
    </source>
</evidence>
<evidence type="ECO:0000256" key="8">
    <source>
        <dbReference type="ARBA" id="ARBA00023163"/>
    </source>
</evidence>
<keyword evidence="5" id="KW-0862">Zinc</keyword>
<dbReference type="GO" id="GO:0046983">
    <property type="term" value="F:protein dimerization activity"/>
    <property type="evidence" value="ECO:0007669"/>
    <property type="project" value="InterPro"/>
</dbReference>
<evidence type="ECO:0000256" key="6">
    <source>
        <dbReference type="ARBA" id="ARBA00023015"/>
    </source>
</evidence>
<keyword evidence="9" id="KW-0539">Nucleus</keyword>
<keyword evidence="14" id="KW-1185">Reference proteome</keyword>
<dbReference type="Pfam" id="PF14372">
    <property type="entry name" value="hAT-like_RNase-H"/>
    <property type="match status" value="1"/>
</dbReference>
<evidence type="ECO:0000256" key="11">
    <source>
        <dbReference type="SAM" id="MobiDB-lite"/>
    </source>
</evidence>
<comment type="subunit">
    <text evidence="2">Homodimer.</text>
</comment>
<dbReference type="PROSITE" id="PS50808">
    <property type="entry name" value="ZF_BED"/>
    <property type="match status" value="1"/>
</dbReference>
<evidence type="ECO:0000256" key="4">
    <source>
        <dbReference type="ARBA" id="ARBA00022771"/>
    </source>
</evidence>
<dbReference type="InterPro" id="IPR008906">
    <property type="entry name" value="HATC_C_dom"/>
</dbReference>
<dbReference type="SUPFAM" id="SSF53098">
    <property type="entry name" value="Ribonuclease H-like"/>
    <property type="match status" value="1"/>
</dbReference>
<evidence type="ECO:0000256" key="3">
    <source>
        <dbReference type="ARBA" id="ARBA00022723"/>
    </source>
</evidence>
<evidence type="ECO:0000256" key="5">
    <source>
        <dbReference type="ARBA" id="ARBA00022833"/>
    </source>
</evidence>
<dbReference type="Proteomes" id="UP000823388">
    <property type="component" value="Chromosome 6K"/>
</dbReference>
<dbReference type="AlphaFoldDB" id="A0A8T0R8P7"/>
<keyword evidence="7" id="KW-0238">DNA-binding</keyword>
<evidence type="ECO:0000313" key="13">
    <source>
        <dbReference type="EMBL" id="KAG2581289.1"/>
    </source>
</evidence>
<protein>
    <recommendedName>
        <fullName evidence="12">BED-type domain-containing protein</fullName>
    </recommendedName>
</protein>
<comment type="caution">
    <text evidence="13">The sequence shown here is derived from an EMBL/GenBank/DDBJ whole genome shotgun (WGS) entry which is preliminary data.</text>
</comment>
<dbReference type="GO" id="GO:0003677">
    <property type="term" value="F:DNA binding"/>
    <property type="evidence" value="ECO:0007669"/>
    <property type="project" value="UniProtKB-KW"/>
</dbReference>
<dbReference type="SUPFAM" id="SSF57667">
    <property type="entry name" value="beta-beta-alpha zinc fingers"/>
    <property type="match status" value="1"/>
</dbReference>
<dbReference type="GO" id="GO:0008270">
    <property type="term" value="F:zinc ion binding"/>
    <property type="evidence" value="ECO:0007669"/>
    <property type="project" value="UniProtKB-KW"/>
</dbReference>